<evidence type="ECO:0000256" key="8">
    <source>
        <dbReference type="ARBA" id="ARBA00023136"/>
    </source>
</evidence>
<dbReference type="Gene3D" id="1.20.1640.10">
    <property type="entry name" value="Multidrug efflux transporter AcrB transmembrane domain"/>
    <property type="match status" value="1"/>
</dbReference>
<dbReference type="HAMAP" id="MF_01464_B">
    <property type="entry name" value="SecF_B"/>
    <property type="match status" value="1"/>
</dbReference>
<evidence type="ECO:0000259" key="10">
    <source>
        <dbReference type="Pfam" id="PF02355"/>
    </source>
</evidence>
<feature type="domain" description="Protein export membrane protein SecD/SecF C-terminal" evidence="10">
    <location>
        <begin position="121"/>
        <end position="302"/>
    </location>
</feature>
<dbReference type="InterPro" id="IPR048634">
    <property type="entry name" value="SecD_SecF_C"/>
</dbReference>
<comment type="function">
    <text evidence="9">Part of the Sec protein translocase complex. Interacts with the SecYEG preprotein conducting channel. SecDF uses the proton motive force (PMF) to complete protein translocation after the ATP-dependent function of SecA.</text>
</comment>
<accession>A0A0K2BLR0</accession>
<evidence type="ECO:0000256" key="2">
    <source>
        <dbReference type="ARBA" id="ARBA00022448"/>
    </source>
</evidence>
<comment type="subunit">
    <text evidence="9">Forms a complex with SecD. Part of the essential Sec protein translocation apparatus which comprises SecA, SecYEG and auxiliary proteins SecDF-YajC and YidC.</text>
</comment>
<dbReference type="OrthoDB" id="9774769at2"/>
<dbReference type="InterPro" id="IPR022646">
    <property type="entry name" value="SecD/SecF_CS"/>
</dbReference>
<dbReference type="PANTHER" id="PTHR30081">
    <property type="entry name" value="PROTEIN-EXPORT MEMBRANE PROTEIN SEC"/>
    <property type="match status" value="1"/>
</dbReference>
<evidence type="ECO:0000256" key="3">
    <source>
        <dbReference type="ARBA" id="ARBA00022475"/>
    </source>
</evidence>
<proteinExistence type="inferred from homology"/>
<feature type="transmembrane region" description="Helical" evidence="9">
    <location>
        <begin position="141"/>
        <end position="161"/>
    </location>
</feature>
<feature type="transmembrane region" description="Helical" evidence="9">
    <location>
        <begin position="249"/>
        <end position="267"/>
    </location>
</feature>
<dbReference type="InterPro" id="IPR055344">
    <property type="entry name" value="SecD_SecF_C_bact"/>
</dbReference>
<name>A0A0K2BLR0_9GAMM</name>
<evidence type="ECO:0000313" key="11">
    <source>
        <dbReference type="EMBL" id="AKZ66124.1"/>
    </source>
</evidence>
<dbReference type="PANTHER" id="PTHR30081:SF8">
    <property type="entry name" value="PROTEIN TRANSLOCASE SUBUNIT SECF"/>
    <property type="match status" value="1"/>
</dbReference>
<keyword evidence="12" id="KW-1185">Reference proteome</keyword>
<dbReference type="Proteomes" id="UP000056466">
    <property type="component" value="Chromosome"/>
</dbReference>
<dbReference type="AlphaFoldDB" id="A0A0K2BLR0"/>
<keyword evidence="5 9" id="KW-0653">Protein transport</keyword>
<comment type="subcellular location">
    <subcellularLocation>
        <location evidence="1 9">Cell membrane</location>
        <topology evidence="1 9">Multi-pass membrane protein</topology>
    </subcellularLocation>
</comment>
<dbReference type="InterPro" id="IPR005665">
    <property type="entry name" value="SecF_bac"/>
</dbReference>
<comment type="similarity">
    <text evidence="9">Belongs to the SecD/SecF family. SecF subfamily.</text>
</comment>
<evidence type="ECO:0000256" key="6">
    <source>
        <dbReference type="ARBA" id="ARBA00022989"/>
    </source>
</evidence>
<keyword evidence="4 9" id="KW-0812">Transmembrane</keyword>
<dbReference type="RefSeq" id="WP_053097270.1">
    <property type="nucleotide sequence ID" value="NZ_CP011787.1"/>
</dbReference>
<evidence type="ECO:0000256" key="7">
    <source>
        <dbReference type="ARBA" id="ARBA00023010"/>
    </source>
</evidence>
<keyword evidence="8 9" id="KW-0472">Membrane</keyword>
<dbReference type="KEGG" id="bcig:AB162_545"/>
<keyword evidence="7 9" id="KW-0811">Translocation</keyword>
<dbReference type="EMBL" id="CP011787">
    <property type="protein sequence ID" value="AKZ66124.1"/>
    <property type="molecule type" value="Genomic_DNA"/>
</dbReference>
<dbReference type="InterPro" id="IPR022645">
    <property type="entry name" value="SecD/SecF_bac"/>
</dbReference>
<dbReference type="Pfam" id="PF07549">
    <property type="entry name" value="Sec_GG"/>
    <property type="match status" value="1"/>
</dbReference>
<feature type="transmembrane region" description="Helical" evidence="9">
    <location>
        <begin position="168"/>
        <end position="190"/>
    </location>
</feature>
<feature type="transmembrane region" description="Helical" evidence="9">
    <location>
        <begin position="24"/>
        <end position="50"/>
    </location>
</feature>
<sequence length="317" mass="35628">MIMQNSIEELTYGHKIYNFMRWSYIAFMLSIITFIASITVIFLCGFNLGLDFTGGTVIELKLEKTTDINKIREAIQHAVFRDPIVQYIGNNKNIIVRIPPVEENTEKKLGNKVLRVIDKVTNQKATLTRLEYIGPNVSYDILSAGIISLLLAIICIFIYVVVRFEWRLATGTVIALIHDVVITLGLLSLFHLEIELTIIAALISVIGYSLNDSIVVSDRIRENFRKISSINTNAYEIFNISLTQTLSRTMITSAITMMVVLILLIFGGSMLRVFSITLLTGVFIGTISSIYVASALALKLGMKREHIMQQQINKESI</sequence>
<evidence type="ECO:0000313" key="12">
    <source>
        <dbReference type="Proteomes" id="UP000056466"/>
    </source>
</evidence>
<dbReference type="SUPFAM" id="SSF82866">
    <property type="entry name" value="Multidrug efflux transporter AcrB transmembrane domain"/>
    <property type="match status" value="1"/>
</dbReference>
<dbReference type="GO" id="GO:0015450">
    <property type="term" value="F:protein-transporting ATPase activity"/>
    <property type="evidence" value="ECO:0007669"/>
    <property type="project" value="InterPro"/>
</dbReference>
<feature type="transmembrane region" description="Helical" evidence="9">
    <location>
        <begin position="273"/>
        <end position="298"/>
    </location>
</feature>
<evidence type="ECO:0000256" key="5">
    <source>
        <dbReference type="ARBA" id="ARBA00022927"/>
    </source>
</evidence>
<dbReference type="Pfam" id="PF02355">
    <property type="entry name" value="SecD_SecF_C"/>
    <property type="match status" value="1"/>
</dbReference>
<dbReference type="GO" id="GO:0006605">
    <property type="term" value="P:protein targeting"/>
    <property type="evidence" value="ECO:0007669"/>
    <property type="project" value="UniProtKB-UniRule"/>
</dbReference>
<dbReference type="GO" id="GO:0065002">
    <property type="term" value="P:intracellular protein transmembrane transport"/>
    <property type="evidence" value="ECO:0007669"/>
    <property type="project" value="UniProtKB-UniRule"/>
</dbReference>
<keyword evidence="2 9" id="KW-0813">Transport</keyword>
<dbReference type="NCBIfam" id="TIGR00966">
    <property type="entry name" value="transloc_SecF"/>
    <property type="match status" value="1"/>
</dbReference>
<dbReference type="PRINTS" id="PR01755">
    <property type="entry name" value="SECFTRNLCASE"/>
</dbReference>
<dbReference type="NCBIfam" id="TIGR00916">
    <property type="entry name" value="2A0604s01"/>
    <property type="match status" value="1"/>
</dbReference>
<dbReference type="GO" id="GO:0005886">
    <property type="term" value="C:plasma membrane"/>
    <property type="evidence" value="ECO:0007669"/>
    <property type="project" value="UniProtKB-SubCell"/>
</dbReference>
<evidence type="ECO:0000256" key="4">
    <source>
        <dbReference type="ARBA" id="ARBA00022692"/>
    </source>
</evidence>
<evidence type="ECO:0000256" key="1">
    <source>
        <dbReference type="ARBA" id="ARBA00004651"/>
    </source>
</evidence>
<dbReference type="GO" id="GO:0043952">
    <property type="term" value="P:protein transport by the Sec complex"/>
    <property type="evidence" value="ECO:0007669"/>
    <property type="project" value="UniProtKB-UniRule"/>
</dbReference>
<dbReference type="PATRIC" id="fig|186490.8.peg.513"/>
<dbReference type="InterPro" id="IPR022813">
    <property type="entry name" value="SecD/SecF_arch_bac"/>
</dbReference>
<evidence type="ECO:0000256" key="9">
    <source>
        <dbReference type="HAMAP-Rule" id="MF_01464"/>
    </source>
</evidence>
<protein>
    <recommendedName>
        <fullName evidence="9">Protein-export membrane protein SecF</fullName>
    </recommendedName>
</protein>
<keyword evidence="6 9" id="KW-1133">Transmembrane helix</keyword>
<feature type="transmembrane region" description="Helical" evidence="9">
    <location>
        <begin position="196"/>
        <end position="216"/>
    </location>
</feature>
<reference evidence="11 12" key="1">
    <citation type="submission" date="2015-06" db="EMBL/GenBank/DDBJ databases">
        <title>Lineage-specific patterns of genome deterioration in obligate symbionts.</title>
        <authorList>
            <person name="Bennett G.M."/>
            <person name="McCutcheon J.P."/>
            <person name="McDonald B.R."/>
            <person name="Moran N.A."/>
        </authorList>
    </citation>
    <scope>NUCLEOTIDE SEQUENCE [LARGE SCALE GENOMIC DNA]</scope>
    <source>
        <strain evidence="11 12">B-GSS</strain>
    </source>
</reference>
<keyword evidence="3 9" id="KW-1003">Cell membrane</keyword>
<gene>
    <name evidence="9 11" type="primary">secF</name>
    <name evidence="11" type="ORF">AB162_545</name>
</gene>
<organism evidence="11 12">
    <name type="scientific">Candidatus Palibaumannia cicadellinicola</name>
    <dbReference type="NCBI Taxonomy" id="186490"/>
    <lineage>
        <taxon>Bacteria</taxon>
        <taxon>Pseudomonadati</taxon>
        <taxon>Pseudomonadota</taxon>
        <taxon>Gammaproteobacteria</taxon>
        <taxon>Candidatus Palibaumannia</taxon>
    </lineage>
</organism>